<dbReference type="Gene3D" id="3.40.50.720">
    <property type="entry name" value="NAD(P)-binding Rossmann-like Domain"/>
    <property type="match status" value="1"/>
</dbReference>
<dbReference type="OrthoDB" id="1933717at2759"/>
<protein>
    <submittedName>
        <fullName evidence="3">Uncharacterized protein</fullName>
    </submittedName>
</protein>
<dbReference type="InterPro" id="IPR036291">
    <property type="entry name" value="NAD(P)-bd_dom_sf"/>
</dbReference>
<feature type="non-terminal residue" evidence="3">
    <location>
        <position position="210"/>
    </location>
</feature>
<gene>
    <name evidence="3" type="ORF">EGW08_005434</name>
</gene>
<name>A0A433TYW6_ELYCH</name>
<keyword evidence="2" id="KW-0732">Signal</keyword>
<organism evidence="3 4">
    <name type="scientific">Elysia chlorotica</name>
    <name type="common">Eastern emerald elysia</name>
    <name type="synonym">Sea slug</name>
    <dbReference type="NCBI Taxonomy" id="188477"/>
    <lineage>
        <taxon>Eukaryota</taxon>
        <taxon>Metazoa</taxon>
        <taxon>Spiralia</taxon>
        <taxon>Lophotrochozoa</taxon>
        <taxon>Mollusca</taxon>
        <taxon>Gastropoda</taxon>
        <taxon>Heterobranchia</taxon>
        <taxon>Euthyneura</taxon>
        <taxon>Panpulmonata</taxon>
        <taxon>Sacoglossa</taxon>
        <taxon>Placobranchoidea</taxon>
        <taxon>Plakobranchidae</taxon>
        <taxon>Elysia</taxon>
    </lineage>
</organism>
<dbReference type="PRINTS" id="PR00081">
    <property type="entry name" value="GDHRDH"/>
</dbReference>
<sequence>MLAQASALALGLIAVLWAFSEDSTAALGRLKGKRVLVTGASAGIGEQLAYQFARHGGHVTVTARRRAALDQVSKKCSSLSPSNETHHVIVGDMHNLNLTKSIVERAVAAMGGMDVLVLNHILPHPIQPFKGDKHDLDLLLKLLNVNFRSYVHLASHALPHLSKSKGRIVVINSAVGKVSHPFLSSYSATKHALSGFFSSLRSQFEYTGQE</sequence>
<evidence type="ECO:0000313" key="3">
    <source>
        <dbReference type="EMBL" id="RUS86774.1"/>
    </source>
</evidence>
<keyword evidence="4" id="KW-1185">Reference proteome</keyword>
<feature type="chain" id="PRO_5019277837" evidence="2">
    <location>
        <begin position="19"/>
        <end position="210"/>
    </location>
</feature>
<dbReference type="InterPro" id="IPR051253">
    <property type="entry name" value="11-beta-HSD"/>
</dbReference>
<dbReference type="InterPro" id="IPR020904">
    <property type="entry name" value="Sc_DH/Rdtase_CS"/>
</dbReference>
<feature type="signal peptide" evidence="2">
    <location>
        <begin position="1"/>
        <end position="18"/>
    </location>
</feature>
<evidence type="ECO:0000313" key="4">
    <source>
        <dbReference type="Proteomes" id="UP000271974"/>
    </source>
</evidence>
<dbReference type="Pfam" id="PF00106">
    <property type="entry name" value="adh_short"/>
    <property type="match status" value="1"/>
</dbReference>
<evidence type="ECO:0000256" key="2">
    <source>
        <dbReference type="SAM" id="SignalP"/>
    </source>
</evidence>
<dbReference type="SUPFAM" id="SSF51735">
    <property type="entry name" value="NAD(P)-binding Rossmann-fold domains"/>
    <property type="match status" value="1"/>
</dbReference>
<dbReference type="Proteomes" id="UP000271974">
    <property type="component" value="Unassembled WGS sequence"/>
</dbReference>
<accession>A0A433TYW6</accession>
<comment type="caution">
    <text evidence="3">The sequence shown here is derived from an EMBL/GenBank/DDBJ whole genome shotgun (WGS) entry which is preliminary data.</text>
</comment>
<dbReference type="PANTHER" id="PTHR44279:SF2">
    <property type="entry name" value="HYDROXYSTEROID (11-BETA) DEHYDROGENASE 1-LIKE B-RELATED"/>
    <property type="match status" value="1"/>
</dbReference>
<evidence type="ECO:0000256" key="1">
    <source>
        <dbReference type="ARBA" id="ARBA00023002"/>
    </source>
</evidence>
<dbReference type="InterPro" id="IPR002347">
    <property type="entry name" value="SDR_fam"/>
</dbReference>
<dbReference type="GO" id="GO:0016491">
    <property type="term" value="F:oxidoreductase activity"/>
    <property type="evidence" value="ECO:0007669"/>
    <property type="project" value="UniProtKB-KW"/>
</dbReference>
<reference evidence="3 4" key="1">
    <citation type="submission" date="2019-01" db="EMBL/GenBank/DDBJ databases">
        <title>A draft genome assembly of the solar-powered sea slug Elysia chlorotica.</title>
        <authorList>
            <person name="Cai H."/>
            <person name="Li Q."/>
            <person name="Fang X."/>
            <person name="Li J."/>
            <person name="Curtis N.E."/>
            <person name="Altenburger A."/>
            <person name="Shibata T."/>
            <person name="Feng M."/>
            <person name="Maeda T."/>
            <person name="Schwartz J.A."/>
            <person name="Shigenobu S."/>
            <person name="Lundholm N."/>
            <person name="Nishiyama T."/>
            <person name="Yang H."/>
            <person name="Hasebe M."/>
            <person name="Li S."/>
            <person name="Pierce S.K."/>
            <person name="Wang J."/>
        </authorList>
    </citation>
    <scope>NUCLEOTIDE SEQUENCE [LARGE SCALE GENOMIC DNA]</scope>
    <source>
        <strain evidence="3">EC2010</strain>
        <tissue evidence="3">Whole organism of an adult</tissue>
    </source>
</reference>
<dbReference type="PANTHER" id="PTHR44279">
    <property type="entry name" value="HYDROXYSTEROID (11-BETA) DEHYDROGENASE 1-LIKE B-RELATED"/>
    <property type="match status" value="1"/>
</dbReference>
<dbReference type="STRING" id="188477.A0A433TYW6"/>
<dbReference type="PROSITE" id="PS00061">
    <property type="entry name" value="ADH_SHORT"/>
    <property type="match status" value="1"/>
</dbReference>
<dbReference type="EMBL" id="RQTK01000128">
    <property type="protein sequence ID" value="RUS86774.1"/>
    <property type="molecule type" value="Genomic_DNA"/>
</dbReference>
<proteinExistence type="predicted"/>
<dbReference type="AlphaFoldDB" id="A0A433TYW6"/>
<keyword evidence="1" id="KW-0560">Oxidoreductase</keyword>